<comment type="caution">
    <text evidence="3">The sequence shown here is derived from an EMBL/GenBank/DDBJ whole genome shotgun (WGS) entry which is preliminary data.</text>
</comment>
<evidence type="ECO:0000256" key="1">
    <source>
        <dbReference type="SAM" id="MobiDB-lite"/>
    </source>
</evidence>
<reference evidence="3 4" key="1">
    <citation type="submission" date="2024-06" db="EMBL/GenBank/DDBJ databases">
        <authorList>
            <person name="Lee S.D."/>
        </authorList>
    </citation>
    <scope>NUCLEOTIDE SEQUENCE [LARGE SCALE GENOMIC DNA]</scope>
    <source>
        <strain evidence="3 4">N1-10</strain>
    </source>
</reference>
<proteinExistence type="predicted"/>
<feature type="region of interest" description="Disordered" evidence="1">
    <location>
        <begin position="61"/>
        <end position="94"/>
    </location>
</feature>
<keyword evidence="4" id="KW-1185">Reference proteome</keyword>
<accession>A0ABV6XM96</accession>
<feature type="signal peptide" evidence="2">
    <location>
        <begin position="1"/>
        <end position="36"/>
    </location>
</feature>
<organism evidence="3 4">
    <name type="scientific">Streptacidiphilus jeojiensis</name>
    <dbReference type="NCBI Taxonomy" id="3229225"/>
    <lineage>
        <taxon>Bacteria</taxon>
        <taxon>Bacillati</taxon>
        <taxon>Actinomycetota</taxon>
        <taxon>Actinomycetes</taxon>
        <taxon>Kitasatosporales</taxon>
        <taxon>Streptomycetaceae</taxon>
        <taxon>Streptacidiphilus</taxon>
    </lineage>
</organism>
<dbReference type="EMBL" id="JBEUKS010000004">
    <property type="protein sequence ID" value="MFC1439381.1"/>
    <property type="molecule type" value="Genomic_DNA"/>
</dbReference>
<sequence length="534" mass="54131">MAGTRRRSQGKRWRRGTVVVLPLAAVATAVGVSVHAAAGGAPHERAVGNVAGVAEASRAAAGSVSSSPSSPSSSSSKTPTPPSKRPSKSAAASGAAASARASAAAAAPAVSAATPLAQRISSTTLTLSSPLHYLEQGYNETPQWTRVAVAATPGGKVQVAWPAANGIHVTPLGTNLTRSGADTVVAGAQEVGGLVAHDDGFALLTRVADSNKWNETAAALIRYRNGARAFTDKLTGTASDDTAPVLDGQLAWNGTEYGAYFVVHGAGGFADGHFGDKLVYTGATGTRLSGGWSWGCSHNEGIALYPEKSAPFTSVCLDDWRSGLFVSTGIGAPDVAPVLGREQCWAGYCGGAFPDGTGAIVKSAAGRYAVALASRGAASAVKNAADTSGRGWTVTPRWNTHQVAVDFLGNSSTPSGKTVYLTDDPGTDHVNVRIAPYGGSRLLVSWESVTGAKCTSGTCTGSFGGTHLELIDYTGKVVTPAVVVPEHISGDIAVFPDGDLAWASVKAAPNYSAALGTSPSTTTLSVSRLRLVSG</sequence>
<evidence type="ECO:0000313" key="3">
    <source>
        <dbReference type="EMBL" id="MFC1439381.1"/>
    </source>
</evidence>
<name>A0ABV6XM96_9ACTN</name>
<gene>
    <name evidence="3" type="ORF">ABUW04_14050</name>
</gene>
<dbReference type="RefSeq" id="WP_380564775.1">
    <property type="nucleotide sequence ID" value="NZ_JBEUKS010000004.1"/>
</dbReference>
<feature type="compositionally biased region" description="Low complexity" evidence="1">
    <location>
        <begin position="61"/>
        <end position="78"/>
    </location>
</feature>
<feature type="chain" id="PRO_5046791036" evidence="2">
    <location>
        <begin position="37"/>
        <end position="534"/>
    </location>
</feature>
<evidence type="ECO:0000256" key="2">
    <source>
        <dbReference type="SAM" id="SignalP"/>
    </source>
</evidence>
<keyword evidence="2" id="KW-0732">Signal</keyword>
<protein>
    <submittedName>
        <fullName evidence="3">Uncharacterized protein</fullName>
    </submittedName>
</protein>
<evidence type="ECO:0000313" key="4">
    <source>
        <dbReference type="Proteomes" id="UP001592581"/>
    </source>
</evidence>
<dbReference type="Proteomes" id="UP001592581">
    <property type="component" value="Unassembled WGS sequence"/>
</dbReference>